<dbReference type="InterPro" id="IPR017937">
    <property type="entry name" value="Thioredoxin_CS"/>
</dbReference>
<evidence type="ECO:0000256" key="7">
    <source>
        <dbReference type="RuleBase" id="RU364038"/>
    </source>
</evidence>
<keyword evidence="6 7" id="KW-0676">Redox-active center</keyword>
<dbReference type="EMBL" id="JBHSMM010000001">
    <property type="protein sequence ID" value="MFC5439343.1"/>
    <property type="molecule type" value="Genomic_DNA"/>
</dbReference>
<dbReference type="InterPro" id="IPR036249">
    <property type="entry name" value="Thioredoxin-like_sf"/>
</dbReference>
<dbReference type="Gene3D" id="3.10.450.70">
    <property type="entry name" value="Disulphide bond isomerase, DsbC/G, N-terminal"/>
    <property type="match status" value="1"/>
</dbReference>
<keyword evidence="3 7" id="KW-0732">Signal</keyword>
<keyword evidence="5" id="KW-1015">Disulfide bond</keyword>
<evidence type="ECO:0000256" key="6">
    <source>
        <dbReference type="ARBA" id="ARBA00023284"/>
    </source>
</evidence>
<comment type="similarity">
    <text evidence="2 7">Belongs to the thioredoxin family. DsbC subfamily.</text>
</comment>
<evidence type="ECO:0000256" key="5">
    <source>
        <dbReference type="ARBA" id="ARBA00023157"/>
    </source>
</evidence>
<dbReference type="RefSeq" id="WP_056607379.1">
    <property type="nucleotide sequence ID" value="NZ_JALBWS010000015.1"/>
</dbReference>
<protein>
    <recommendedName>
        <fullName evidence="7">Thiol:disulfide interchange protein</fullName>
    </recommendedName>
</protein>
<evidence type="ECO:0000256" key="4">
    <source>
        <dbReference type="ARBA" id="ARBA00022764"/>
    </source>
</evidence>
<dbReference type="InterPro" id="IPR051470">
    <property type="entry name" value="Thiol:disulfide_interchange"/>
</dbReference>
<dbReference type="SUPFAM" id="SSF54423">
    <property type="entry name" value="DsbC/DsbG N-terminal domain-like"/>
    <property type="match status" value="1"/>
</dbReference>
<evidence type="ECO:0000259" key="9">
    <source>
        <dbReference type="Pfam" id="PF13098"/>
    </source>
</evidence>
<dbReference type="Gene3D" id="3.40.30.10">
    <property type="entry name" value="Glutaredoxin"/>
    <property type="match status" value="1"/>
</dbReference>
<evidence type="ECO:0000313" key="11">
    <source>
        <dbReference type="Proteomes" id="UP001596018"/>
    </source>
</evidence>
<feature type="domain" description="Thioredoxin-like fold" evidence="9">
    <location>
        <begin position="131"/>
        <end position="258"/>
    </location>
</feature>
<feature type="chain" id="PRO_5044981605" description="Thiol:disulfide interchange protein" evidence="7">
    <location>
        <begin position="32"/>
        <end position="263"/>
    </location>
</feature>
<comment type="caution">
    <text evidence="10">The sequence shown here is derived from an EMBL/GenBank/DDBJ whole genome shotgun (WGS) entry which is preliminary data.</text>
</comment>
<gene>
    <name evidence="10" type="ORF">ACFPK0_04855</name>
</gene>
<dbReference type="SUPFAM" id="SSF52833">
    <property type="entry name" value="Thioredoxin-like"/>
    <property type="match status" value="1"/>
</dbReference>
<proteinExistence type="inferred from homology"/>
<dbReference type="Pfam" id="PF13098">
    <property type="entry name" value="Thioredoxin_2"/>
    <property type="match status" value="1"/>
</dbReference>
<comment type="subcellular location">
    <subcellularLocation>
        <location evidence="1 7">Periplasm</location>
    </subcellularLocation>
</comment>
<feature type="domain" description="Disulphide bond isomerase DsbC/G N-terminal" evidence="8">
    <location>
        <begin position="38"/>
        <end position="106"/>
    </location>
</feature>
<evidence type="ECO:0000256" key="3">
    <source>
        <dbReference type="ARBA" id="ARBA00022729"/>
    </source>
</evidence>
<dbReference type="PANTHER" id="PTHR35272">
    <property type="entry name" value="THIOL:DISULFIDE INTERCHANGE PROTEIN DSBC-RELATED"/>
    <property type="match status" value="1"/>
</dbReference>
<dbReference type="InterPro" id="IPR009094">
    <property type="entry name" value="DiS-bond_isomerase_DsbC/G_N_sf"/>
</dbReference>
<dbReference type="CDD" id="cd03020">
    <property type="entry name" value="DsbA_DsbC_DsbG"/>
    <property type="match status" value="1"/>
</dbReference>
<evidence type="ECO:0000256" key="2">
    <source>
        <dbReference type="ARBA" id="ARBA00009813"/>
    </source>
</evidence>
<dbReference type="Pfam" id="PF10411">
    <property type="entry name" value="DsbC_N"/>
    <property type="match status" value="1"/>
</dbReference>
<comment type="function">
    <text evidence="7">Required for disulfide bond formation in some periplasmic proteins. Acts by transferring its disulfide bond to other proteins and is reduced in the process.</text>
</comment>
<evidence type="ECO:0000259" key="8">
    <source>
        <dbReference type="Pfam" id="PF10411"/>
    </source>
</evidence>
<name>A0ABW0JT95_9GAMM</name>
<evidence type="ECO:0000313" key="10">
    <source>
        <dbReference type="EMBL" id="MFC5439343.1"/>
    </source>
</evidence>
<sequence>MSKKWLLATCAGLMVASAMLASATAMGAASAVEPAPLKVTPAVNTMVRNALKTLAPGVQVDAVEPAALPGFYQVIASGQLMYLSSDGRYLLNGDLIDLTQKKNVSNAAWARFRKAELAKVPASQRIVFAPANPKYTVTVFTDINCGYCRALHEHIAAFNKAGIAVEYLAWPREGVASTSGKPTATYSEMASIWCAADRKAAFSAAIAGKAPAAATCTNPVADQFDLGMKLGVSGTPTIVAPDGRTLGGYVTPEQMLIALQKGS</sequence>
<dbReference type="InterPro" id="IPR018950">
    <property type="entry name" value="DiS-bond_isomerase_DsbC/G_N"/>
</dbReference>
<dbReference type="PANTHER" id="PTHR35272:SF3">
    <property type="entry name" value="THIOL:DISULFIDE INTERCHANGE PROTEIN DSBC"/>
    <property type="match status" value="1"/>
</dbReference>
<dbReference type="InterPro" id="IPR033954">
    <property type="entry name" value="DiS-bond_Isoase_DsbC/G"/>
</dbReference>
<reference evidence="11" key="1">
    <citation type="journal article" date="2019" name="Int. J. Syst. Evol. Microbiol.">
        <title>The Global Catalogue of Microorganisms (GCM) 10K type strain sequencing project: providing services to taxonomists for standard genome sequencing and annotation.</title>
        <authorList>
            <consortium name="The Broad Institute Genomics Platform"/>
            <consortium name="The Broad Institute Genome Sequencing Center for Infectious Disease"/>
            <person name="Wu L."/>
            <person name="Ma J."/>
        </authorList>
    </citation>
    <scope>NUCLEOTIDE SEQUENCE [LARGE SCALE GENOMIC DNA]</scope>
    <source>
        <strain evidence="11">KACC 12822</strain>
    </source>
</reference>
<accession>A0ABW0JT95</accession>
<keyword evidence="11" id="KW-1185">Reference proteome</keyword>
<evidence type="ECO:0000256" key="1">
    <source>
        <dbReference type="ARBA" id="ARBA00004418"/>
    </source>
</evidence>
<dbReference type="PROSITE" id="PS00194">
    <property type="entry name" value="THIOREDOXIN_1"/>
    <property type="match status" value="1"/>
</dbReference>
<feature type="signal peptide" evidence="7">
    <location>
        <begin position="1"/>
        <end position="31"/>
    </location>
</feature>
<organism evidence="10 11">
    <name type="scientific">Rhodanobacter ginsenosidimutans</name>
    <dbReference type="NCBI Taxonomy" id="490571"/>
    <lineage>
        <taxon>Bacteria</taxon>
        <taxon>Pseudomonadati</taxon>
        <taxon>Pseudomonadota</taxon>
        <taxon>Gammaproteobacteria</taxon>
        <taxon>Lysobacterales</taxon>
        <taxon>Rhodanobacteraceae</taxon>
        <taxon>Rhodanobacter</taxon>
    </lineage>
</organism>
<dbReference type="Proteomes" id="UP001596018">
    <property type="component" value="Unassembled WGS sequence"/>
</dbReference>
<dbReference type="InterPro" id="IPR012336">
    <property type="entry name" value="Thioredoxin-like_fold"/>
</dbReference>
<keyword evidence="4 7" id="KW-0574">Periplasm</keyword>